<dbReference type="SUPFAM" id="SSF51735">
    <property type="entry name" value="NAD(P)-binding Rossmann-fold domains"/>
    <property type="match status" value="1"/>
</dbReference>
<sequence length="341" mass="38002">MTQSGIILVTGGEGFLGTQVVRLLLERKYQVRVFARVKRNTHTAQEGQLSYHLGDIRSREDCAEACQGVKAVIHTASIILRGLRREMDEVNVEGTRLMLEEAEKARVKAFIHTSSISVIHDGSPLSGGIEDGPVVYPDTPYDDYSGSKARAEALVLDWAKKGGNMAVCTLRPGLLYGPGDRSFLPVLIDTFHHCQTRFYWGDHSARMDFTYVENAAHAHVLAVEALTLEPSGLMGKIIHVTDGEPEPFFLFSRELFAAAGHPNHFALRLPLWIILSFARMVTFVYGLLGRQSPLVSKELLYPLCDLYVEMNLARTALGYSPIVPREERVARTAHWLKDQLA</sequence>
<dbReference type="InterPro" id="IPR050177">
    <property type="entry name" value="Lipid_A_modif_metabolic_enz"/>
</dbReference>
<dbReference type="Pfam" id="PF01073">
    <property type="entry name" value="3Beta_HSD"/>
    <property type="match status" value="1"/>
</dbReference>
<gene>
    <name evidence="4" type="ORF">BJ684DRAFT_21633</name>
</gene>
<keyword evidence="2" id="KW-0560">Oxidoreductase</keyword>
<dbReference type="PROSITE" id="PS00061">
    <property type="entry name" value="ADH_SHORT"/>
    <property type="match status" value="1"/>
</dbReference>
<dbReference type="EMBL" id="KZ988652">
    <property type="protein sequence ID" value="RKP11792.1"/>
    <property type="molecule type" value="Genomic_DNA"/>
</dbReference>
<dbReference type="SMART" id="SM00822">
    <property type="entry name" value="PKS_KR"/>
    <property type="match status" value="1"/>
</dbReference>
<dbReference type="PANTHER" id="PTHR43245:SF51">
    <property type="entry name" value="SHORT CHAIN DEHYDROGENASE_REDUCTASE FAMILY 42E, MEMBER 2"/>
    <property type="match status" value="1"/>
</dbReference>
<evidence type="ECO:0000256" key="2">
    <source>
        <dbReference type="ARBA" id="ARBA00023002"/>
    </source>
</evidence>
<dbReference type="GO" id="GO:0006694">
    <property type="term" value="P:steroid biosynthetic process"/>
    <property type="evidence" value="ECO:0007669"/>
    <property type="project" value="InterPro"/>
</dbReference>
<dbReference type="InterPro" id="IPR020904">
    <property type="entry name" value="Sc_DH/Rdtase_CS"/>
</dbReference>
<dbReference type="AlphaFoldDB" id="A0A4P9Y033"/>
<protein>
    <recommendedName>
        <fullName evidence="3">Ketoreductase domain-containing protein</fullName>
    </recommendedName>
</protein>
<dbReference type="OrthoDB" id="10058185at2759"/>
<dbReference type="InterPro" id="IPR036291">
    <property type="entry name" value="NAD(P)-bd_dom_sf"/>
</dbReference>
<evidence type="ECO:0000259" key="3">
    <source>
        <dbReference type="SMART" id="SM00822"/>
    </source>
</evidence>
<name>A0A4P9Y033_9FUNG</name>
<evidence type="ECO:0000313" key="5">
    <source>
        <dbReference type="Proteomes" id="UP000267251"/>
    </source>
</evidence>
<proteinExistence type="inferred from homology"/>
<reference evidence="5" key="1">
    <citation type="journal article" date="2018" name="Nat. Microbiol.">
        <title>Leveraging single-cell genomics to expand the fungal tree of life.</title>
        <authorList>
            <person name="Ahrendt S.R."/>
            <person name="Quandt C.A."/>
            <person name="Ciobanu D."/>
            <person name="Clum A."/>
            <person name="Salamov A."/>
            <person name="Andreopoulos B."/>
            <person name="Cheng J.F."/>
            <person name="Woyke T."/>
            <person name="Pelin A."/>
            <person name="Henrissat B."/>
            <person name="Reynolds N.K."/>
            <person name="Benny G.L."/>
            <person name="Smith M.E."/>
            <person name="James T.Y."/>
            <person name="Grigoriev I.V."/>
        </authorList>
    </citation>
    <scope>NUCLEOTIDE SEQUENCE [LARGE SCALE GENOMIC DNA]</scope>
</reference>
<dbReference type="Gene3D" id="3.40.50.720">
    <property type="entry name" value="NAD(P)-binding Rossmann-like Domain"/>
    <property type="match status" value="1"/>
</dbReference>
<dbReference type="InterPro" id="IPR057326">
    <property type="entry name" value="KR_dom"/>
</dbReference>
<dbReference type="InterPro" id="IPR002225">
    <property type="entry name" value="3Beta_OHSteriod_DH/Estase"/>
</dbReference>
<comment type="similarity">
    <text evidence="1">Belongs to the 3-beta-HSD family.</text>
</comment>
<dbReference type="PANTHER" id="PTHR43245">
    <property type="entry name" value="BIFUNCTIONAL POLYMYXIN RESISTANCE PROTEIN ARNA"/>
    <property type="match status" value="1"/>
</dbReference>
<accession>A0A4P9Y033</accession>
<dbReference type="Proteomes" id="UP000267251">
    <property type="component" value="Unassembled WGS sequence"/>
</dbReference>
<evidence type="ECO:0000256" key="1">
    <source>
        <dbReference type="ARBA" id="ARBA00009219"/>
    </source>
</evidence>
<dbReference type="GO" id="GO:0016616">
    <property type="term" value="F:oxidoreductase activity, acting on the CH-OH group of donors, NAD or NADP as acceptor"/>
    <property type="evidence" value="ECO:0007669"/>
    <property type="project" value="InterPro"/>
</dbReference>
<keyword evidence="5" id="KW-1185">Reference proteome</keyword>
<organism evidence="4 5">
    <name type="scientific">Piptocephalis cylindrospora</name>
    <dbReference type="NCBI Taxonomy" id="1907219"/>
    <lineage>
        <taxon>Eukaryota</taxon>
        <taxon>Fungi</taxon>
        <taxon>Fungi incertae sedis</taxon>
        <taxon>Zoopagomycota</taxon>
        <taxon>Zoopagomycotina</taxon>
        <taxon>Zoopagomycetes</taxon>
        <taxon>Zoopagales</taxon>
        <taxon>Piptocephalidaceae</taxon>
        <taxon>Piptocephalis</taxon>
    </lineage>
</organism>
<feature type="domain" description="Ketoreductase" evidence="3">
    <location>
        <begin position="5"/>
        <end position="138"/>
    </location>
</feature>
<evidence type="ECO:0000313" key="4">
    <source>
        <dbReference type="EMBL" id="RKP11792.1"/>
    </source>
</evidence>